<evidence type="ECO:0000256" key="5">
    <source>
        <dbReference type="ARBA" id="ARBA00022781"/>
    </source>
</evidence>
<comment type="similarity">
    <text evidence="2 9">Belongs to the V-ATPase 116 kDa subunit family.</text>
</comment>
<evidence type="ECO:0000256" key="7">
    <source>
        <dbReference type="ARBA" id="ARBA00023065"/>
    </source>
</evidence>
<keyword evidence="6 9" id="KW-1133">Transmembrane helix</keyword>
<protein>
    <recommendedName>
        <fullName evidence="9">V-type proton ATPase subunit a</fullName>
    </recommendedName>
</protein>
<evidence type="ECO:0000256" key="6">
    <source>
        <dbReference type="ARBA" id="ARBA00022989"/>
    </source>
</evidence>
<dbReference type="GO" id="GO:0000220">
    <property type="term" value="C:vacuolar proton-transporting V-type ATPase, V0 domain"/>
    <property type="evidence" value="ECO:0007669"/>
    <property type="project" value="InterPro"/>
</dbReference>
<evidence type="ECO:0000256" key="1">
    <source>
        <dbReference type="ARBA" id="ARBA00004141"/>
    </source>
</evidence>
<organism evidence="10 11">
    <name type="scientific">Anaeramoeba ignava</name>
    <name type="common">Anaerobic marine amoeba</name>
    <dbReference type="NCBI Taxonomy" id="1746090"/>
    <lineage>
        <taxon>Eukaryota</taxon>
        <taxon>Metamonada</taxon>
        <taxon>Anaeramoebidae</taxon>
        <taxon>Anaeramoeba</taxon>
    </lineage>
</organism>
<dbReference type="PANTHER" id="PTHR11629:SF63">
    <property type="entry name" value="V-TYPE PROTON ATPASE SUBUNIT A"/>
    <property type="match status" value="1"/>
</dbReference>
<accession>A0A9Q0LHZ9</accession>
<comment type="caution">
    <text evidence="10">The sequence shown here is derived from an EMBL/GenBank/DDBJ whole genome shotgun (WGS) entry which is preliminary data.</text>
</comment>
<dbReference type="PANTHER" id="PTHR11629">
    <property type="entry name" value="VACUOLAR PROTON ATPASES"/>
    <property type="match status" value="1"/>
</dbReference>
<dbReference type="Pfam" id="PF01496">
    <property type="entry name" value="V_ATPase_I"/>
    <property type="match status" value="1"/>
</dbReference>
<comment type="subcellular location">
    <subcellularLocation>
        <location evidence="1">Membrane</location>
        <topology evidence="1">Multi-pass membrane protein</topology>
    </subcellularLocation>
</comment>
<keyword evidence="4 9" id="KW-0812">Transmembrane</keyword>
<feature type="transmembrane region" description="Helical" evidence="9">
    <location>
        <begin position="788"/>
        <end position="810"/>
    </location>
</feature>
<dbReference type="GO" id="GO:0046961">
    <property type="term" value="F:proton-transporting ATPase activity, rotational mechanism"/>
    <property type="evidence" value="ECO:0007669"/>
    <property type="project" value="InterPro"/>
</dbReference>
<dbReference type="OrthoDB" id="10264220at2759"/>
<keyword evidence="8 9" id="KW-0472">Membrane</keyword>
<evidence type="ECO:0000256" key="2">
    <source>
        <dbReference type="ARBA" id="ARBA00009904"/>
    </source>
</evidence>
<proteinExistence type="inferred from homology"/>
<evidence type="ECO:0000256" key="3">
    <source>
        <dbReference type="ARBA" id="ARBA00022448"/>
    </source>
</evidence>
<sequence length="853" mass="99455">MGSLLRSKEMKLVRLYLQPEAAYPTIKILGEAGLIQFVDLNSHINSFQRPKVQEIKQCTEIERKLAFIEKQIVEEEEPFAKEIISSDEIESINKMEMENLDSEIERYHEDLKNMIVGLNEIYSQFIDLVELKHTITKSDIFFAQGDFEEDFHHNDHEKDTLLDNQHHARIFGDLGHIVGIINSTEVFTLERILWRVSRGNLLFKQEEIDEPIMDLKLKKKTPKTAFMVLFEGDVIGEKLTKYCQTFGAKLFEISESPRERYTLFEKTQEQIRETRLVLNKSKRRQLELLMETEKRLSHWKNKVKQEKAINHIINMLNFDTTKQCLIAEAWSPSNKINQVKIELKKASEDSGVIVPTVLEIINDEKKEKPTFFETNKFTTGFHGLVESYGTANYGEISPTPFSIITFPFLFAVMFGDLGHGSLLFLTAMIFILKEKKFGKQKLGELVEVLYNGRYILLLMGLFSMYTGLLYNETFSLPIDFFGSCWSPDKNDSNYHLVSHNCAYPFGVDPVWQNRKNELLYVNSLKMKLSVIIGVSHMTLGIVLNLLNAVHFKRYVDVWCGFLPQIIFFFSFFGYMVFLVILKWNIRWSNRSIQTQRHGVLLINTLIRFVISPGSVEHDMKIYPNQGIIQLILLFLVVIAIPWMLCPKPFILKNKAKKKMLKEKKLQHENRSLIENQAEPNDLFDESKYQLKHHDSNSDLELDINIDNQKVNEFPIANQKDEKKDETSHEEQFQMSEVFVEQAITTIEFVLGSISNTASYLRLWALSLAHSQLSKVFWQKLVLFPLTTYSWMVFIGFAIWVFITISVLMIMETFSALLHALRLHWVEFQNKFYKGEGIKFQPFSFEELTKEQTN</sequence>
<dbReference type="PIRSF" id="PIRSF001293">
    <property type="entry name" value="ATP6V0A1"/>
    <property type="match status" value="1"/>
</dbReference>
<comment type="function">
    <text evidence="9">Essential component of the vacuolar proton pump (V-ATPase), a multimeric enzyme that catalyzes the translocation of protons across the membranes. Required for assembly and activity of the V-ATPase.</text>
</comment>
<evidence type="ECO:0000256" key="8">
    <source>
        <dbReference type="ARBA" id="ARBA00023136"/>
    </source>
</evidence>
<feature type="transmembrane region" description="Helical" evidence="9">
    <location>
        <begin position="408"/>
        <end position="432"/>
    </location>
</feature>
<dbReference type="InterPro" id="IPR026028">
    <property type="entry name" value="V-type_ATPase_116kDa_su_euka"/>
</dbReference>
<keyword evidence="5 9" id="KW-0375">Hydrogen ion transport</keyword>
<dbReference type="InterPro" id="IPR002490">
    <property type="entry name" value="V-ATPase_116kDa_su"/>
</dbReference>
<feature type="transmembrane region" description="Helical" evidence="9">
    <location>
        <begin position="452"/>
        <end position="470"/>
    </location>
</feature>
<name>A0A9Q0LHZ9_ANAIG</name>
<dbReference type="Proteomes" id="UP001149090">
    <property type="component" value="Unassembled WGS sequence"/>
</dbReference>
<gene>
    <name evidence="10" type="ORF">M0811_10187</name>
</gene>
<dbReference type="GO" id="GO:0051117">
    <property type="term" value="F:ATPase binding"/>
    <property type="evidence" value="ECO:0007669"/>
    <property type="project" value="TreeGrafter"/>
</dbReference>
<keyword evidence="7 9" id="KW-0406">Ion transport</keyword>
<dbReference type="GO" id="GO:0007035">
    <property type="term" value="P:vacuolar acidification"/>
    <property type="evidence" value="ECO:0007669"/>
    <property type="project" value="TreeGrafter"/>
</dbReference>
<keyword evidence="11" id="KW-1185">Reference proteome</keyword>
<evidence type="ECO:0000313" key="11">
    <source>
        <dbReference type="Proteomes" id="UP001149090"/>
    </source>
</evidence>
<dbReference type="EMBL" id="JAPDFW010000087">
    <property type="protein sequence ID" value="KAJ5071555.1"/>
    <property type="molecule type" value="Genomic_DNA"/>
</dbReference>
<feature type="transmembrane region" description="Helical" evidence="9">
    <location>
        <begin position="627"/>
        <end position="651"/>
    </location>
</feature>
<feature type="transmembrane region" description="Helical" evidence="9">
    <location>
        <begin position="528"/>
        <end position="549"/>
    </location>
</feature>
<dbReference type="AlphaFoldDB" id="A0A9Q0LHZ9"/>
<evidence type="ECO:0000256" key="4">
    <source>
        <dbReference type="ARBA" id="ARBA00022692"/>
    </source>
</evidence>
<evidence type="ECO:0000256" key="9">
    <source>
        <dbReference type="RuleBase" id="RU361189"/>
    </source>
</evidence>
<keyword evidence="3 9" id="KW-0813">Transport</keyword>
<feature type="transmembrane region" description="Helical" evidence="9">
    <location>
        <begin position="561"/>
        <end position="585"/>
    </location>
</feature>
<dbReference type="OMA" id="QFQMITE"/>
<reference evidence="10" key="1">
    <citation type="submission" date="2022-10" db="EMBL/GenBank/DDBJ databases">
        <title>Novel sulphate-reducing endosymbionts in the free-living metamonad Anaeramoeba.</title>
        <authorList>
            <person name="Jerlstrom-Hultqvist J."/>
            <person name="Cepicka I."/>
            <person name="Gallot-Lavallee L."/>
            <person name="Salas-Leiva D."/>
            <person name="Curtis B.A."/>
            <person name="Zahonova K."/>
            <person name="Pipaliya S."/>
            <person name="Dacks J."/>
            <person name="Roger A.J."/>
        </authorList>
    </citation>
    <scope>NUCLEOTIDE SEQUENCE</scope>
    <source>
        <strain evidence="10">BMAN</strain>
    </source>
</reference>
<evidence type="ECO:0000313" key="10">
    <source>
        <dbReference type="EMBL" id="KAJ5071555.1"/>
    </source>
</evidence>